<organism evidence="3 4">
    <name type="scientific">Lactiplantibacillus nangangensis</name>
    <dbReference type="NCBI Taxonomy" id="2559917"/>
    <lineage>
        <taxon>Bacteria</taxon>
        <taxon>Bacillati</taxon>
        <taxon>Bacillota</taxon>
        <taxon>Bacilli</taxon>
        <taxon>Lactobacillales</taxon>
        <taxon>Lactobacillaceae</taxon>
        <taxon>Lactiplantibacillus</taxon>
    </lineage>
</organism>
<feature type="coiled-coil region" evidence="1">
    <location>
        <begin position="6"/>
        <end position="34"/>
    </location>
</feature>
<feature type="transmembrane region" description="Helical" evidence="2">
    <location>
        <begin position="94"/>
        <end position="115"/>
    </location>
</feature>
<dbReference type="EMBL" id="JBHSSE010000022">
    <property type="protein sequence ID" value="MFC6202343.1"/>
    <property type="molecule type" value="Genomic_DNA"/>
</dbReference>
<feature type="transmembrane region" description="Helical" evidence="2">
    <location>
        <begin position="61"/>
        <end position="82"/>
    </location>
</feature>
<sequence length="205" mass="22824">MRKKDIKEMNSRLKAAMKENSQLTNSEKQDLLEEAESMLGKTKRTQKSIDIISMVSEKMMLYLTVPVGVVFSFWGGLFLFQNNKSVILLNDNKASYLGILGMGIGVFLLGISYFLDLNSLIRATDAFITFTSIVAFAISFVGISFMWLSPTLWISLIIYSIVICLIQFIKAGIAALHKSVKDPKDRLTIIVAIIGSLIALIALFK</sequence>
<gene>
    <name evidence="3" type="ORF">ACFP1L_10715</name>
</gene>
<evidence type="ECO:0000256" key="2">
    <source>
        <dbReference type="SAM" id="Phobius"/>
    </source>
</evidence>
<keyword evidence="1" id="KW-0175">Coiled coil</keyword>
<dbReference type="RefSeq" id="WP_137616302.1">
    <property type="nucleotide sequence ID" value="NZ_BJDI01000008.1"/>
</dbReference>
<keyword evidence="2" id="KW-1133">Transmembrane helix</keyword>
<evidence type="ECO:0000313" key="3">
    <source>
        <dbReference type="EMBL" id="MFC6202343.1"/>
    </source>
</evidence>
<keyword evidence="4" id="KW-1185">Reference proteome</keyword>
<comment type="caution">
    <text evidence="3">The sequence shown here is derived from an EMBL/GenBank/DDBJ whole genome shotgun (WGS) entry which is preliminary data.</text>
</comment>
<proteinExistence type="predicted"/>
<evidence type="ECO:0000313" key="4">
    <source>
        <dbReference type="Proteomes" id="UP001596171"/>
    </source>
</evidence>
<feature type="transmembrane region" description="Helical" evidence="2">
    <location>
        <begin position="153"/>
        <end position="175"/>
    </location>
</feature>
<dbReference type="Proteomes" id="UP001596171">
    <property type="component" value="Unassembled WGS sequence"/>
</dbReference>
<feature type="transmembrane region" description="Helical" evidence="2">
    <location>
        <begin position="187"/>
        <end position="204"/>
    </location>
</feature>
<protein>
    <submittedName>
        <fullName evidence="3">Uncharacterized protein</fullName>
    </submittedName>
</protein>
<reference evidence="4" key="1">
    <citation type="journal article" date="2019" name="Int. J. Syst. Evol. Microbiol.">
        <title>The Global Catalogue of Microorganisms (GCM) 10K type strain sequencing project: providing services to taxonomists for standard genome sequencing and annotation.</title>
        <authorList>
            <consortium name="The Broad Institute Genomics Platform"/>
            <consortium name="The Broad Institute Genome Sequencing Center for Infectious Disease"/>
            <person name="Wu L."/>
            <person name="Ma J."/>
        </authorList>
    </citation>
    <scope>NUCLEOTIDE SEQUENCE [LARGE SCALE GENOMIC DNA]</scope>
    <source>
        <strain evidence="4">CCM 8930</strain>
    </source>
</reference>
<keyword evidence="2" id="KW-0472">Membrane</keyword>
<keyword evidence="2" id="KW-0812">Transmembrane</keyword>
<accession>A0ABW1SLY1</accession>
<evidence type="ECO:0000256" key="1">
    <source>
        <dbReference type="SAM" id="Coils"/>
    </source>
</evidence>
<name>A0ABW1SLY1_9LACO</name>
<feature type="transmembrane region" description="Helical" evidence="2">
    <location>
        <begin position="127"/>
        <end position="147"/>
    </location>
</feature>